<accession>A0A327ST93</accession>
<sequence length="143" mass="16266">MSALKTNHIGENIKKIRLLRGMKQATFAKELGIAQQNVSKMEKKTNIPDEQLELAAKILGTNLEALKDFDENKAVFQTNIINENQVNHFNSVNKDILEYFELKLAKKDEEIERLKEQLAKQKPSRSKTKTESVTTPLRKVSAG</sequence>
<comment type="caution">
    <text evidence="3">The sequence shown here is derived from an EMBL/GenBank/DDBJ whole genome shotgun (WGS) entry which is preliminary data.</text>
</comment>
<dbReference type="Proteomes" id="UP000249754">
    <property type="component" value="Unassembled WGS sequence"/>
</dbReference>
<name>A0A327ST93_9SPHI</name>
<dbReference type="Pfam" id="PF01381">
    <property type="entry name" value="HTH_3"/>
    <property type="match status" value="1"/>
</dbReference>
<proteinExistence type="predicted"/>
<evidence type="ECO:0000313" key="3">
    <source>
        <dbReference type="EMBL" id="RAJ31732.1"/>
    </source>
</evidence>
<evidence type="ECO:0000256" key="1">
    <source>
        <dbReference type="SAM" id="MobiDB-lite"/>
    </source>
</evidence>
<dbReference type="SMART" id="SM00530">
    <property type="entry name" value="HTH_XRE"/>
    <property type="match status" value="1"/>
</dbReference>
<evidence type="ECO:0000313" key="4">
    <source>
        <dbReference type="Proteomes" id="UP000249754"/>
    </source>
</evidence>
<feature type="domain" description="HTH cro/C1-type" evidence="2">
    <location>
        <begin position="13"/>
        <end position="66"/>
    </location>
</feature>
<protein>
    <submittedName>
        <fullName evidence="3">DNA-binding XRE family transcriptional regulator</fullName>
    </submittedName>
</protein>
<evidence type="ECO:0000259" key="2">
    <source>
        <dbReference type="PROSITE" id="PS50943"/>
    </source>
</evidence>
<dbReference type="AlphaFoldDB" id="A0A327ST93"/>
<dbReference type="InterPro" id="IPR001387">
    <property type="entry name" value="Cro/C1-type_HTH"/>
</dbReference>
<dbReference type="Gene3D" id="1.10.260.40">
    <property type="entry name" value="lambda repressor-like DNA-binding domains"/>
    <property type="match status" value="1"/>
</dbReference>
<dbReference type="RefSeq" id="WP_111633752.1">
    <property type="nucleotide sequence ID" value="NZ_QLLR01000008.1"/>
</dbReference>
<feature type="region of interest" description="Disordered" evidence="1">
    <location>
        <begin position="117"/>
        <end position="143"/>
    </location>
</feature>
<reference evidence="3 4" key="1">
    <citation type="submission" date="2018-06" db="EMBL/GenBank/DDBJ databases">
        <title>Genomic Encyclopedia of Archaeal and Bacterial Type Strains, Phase II (KMG-II): from individual species to whole genera.</title>
        <authorList>
            <person name="Goeker M."/>
        </authorList>
    </citation>
    <scope>NUCLEOTIDE SEQUENCE [LARGE SCALE GENOMIC DNA]</scope>
    <source>
        <strain evidence="3 4">DSM 14825</strain>
    </source>
</reference>
<dbReference type="GO" id="GO:0003677">
    <property type="term" value="F:DNA binding"/>
    <property type="evidence" value="ECO:0007669"/>
    <property type="project" value="UniProtKB-KW"/>
</dbReference>
<dbReference type="InterPro" id="IPR010982">
    <property type="entry name" value="Lambda_DNA-bd_dom_sf"/>
</dbReference>
<dbReference type="OrthoDB" id="674774at2"/>
<gene>
    <name evidence="3" type="ORF">LY11_02232</name>
</gene>
<dbReference type="EMBL" id="QLLR01000008">
    <property type="protein sequence ID" value="RAJ31732.1"/>
    <property type="molecule type" value="Genomic_DNA"/>
</dbReference>
<keyword evidence="3" id="KW-0238">DNA-binding</keyword>
<dbReference type="SUPFAM" id="SSF47413">
    <property type="entry name" value="lambda repressor-like DNA-binding domains"/>
    <property type="match status" value="1"/>
</dbReference>
<dbReference type="PROSITE" id="PS50943">
    <property type="entry name" value="HTH_CROC1"/>
    <property type="match status" value="1"/>
</dbReference>
<dbReference type="CDD" id="cd00093">
    <property type="entry name" value="HTH_XRE"/>
    <property type="match status" value="1"/>
</dbReference>
<organism evidence="3 4">
    <name type="scientific">Pedobacter cryoconitis</name>
    <dbReference type="NCBI Taxonomy" id="188932"/>
    <lineage>
        <taxon>Bacteria</taxon>
        <taxon>Pseudomonadati</taxon>
        <taxon>Bacteroidota</taxon>
        <taxon>Sphingobacteriia</taxon>
        <taxon>Sphingobacteriales</taxon>
        <taxon>Sphingobacteriaceae</taxon>
        <taxon>Pedobacter</taxon>
    </lineage>
</organism>